<evidence type="ECO:0000313" key="2">
    <source>
        <dbReference type="EMBL" id="NVK77634.1"/>
    </source>
</evidence>
<dbReference type="Pfam" id="PF19953">
    <property type="entry name" value="EACC1"/>
    <property type="match status" value="1"/>
</dbReference>
<dbReference type="InterPro" id="IPR045428">
    <property type="entry name" value="EACC1"/>
</dbReference>
<accession>A0A7Y7B2H4</accession>
<protein>
    <submittedName>
        <fullName evidence="2">Uncharacterized protein</fullName>
    </submittedName>
</protein>
<comment type="caution">
    <text evidence="2">The sequence shown here is derived from an EMBL/GenBank/DDBJ whole genome shotgun (WGS) entry which is preliminary data.</text>
</comment>
<reference evidence="2 3" key="1">
    <citation type="submission" date="2020-04" db="EMBL/GenBank/DDBJ databases">
        <title>Draft Genome Sequence of Streptomyces morookaense DSM 40503, an 8-azaguanine-producing strain.</title>
        <authorList>
            <person name="Qi J."/>
            <person name="Gao J.-M."/>
        </authorList>
    </citation>
    <scope>NUCLEOTIDE SEQUENCE [LARGE SCALE GENOMIC DNA]</scope>
    <source>
        <strain evidence="2 3">DSM 40503</strain>
    </source>
</reference>
<keyword evidence="3" id="KW-1185">Reference proteome</keyword>
<feature type="region of interest" description="Disordered" evidence="1">
    <location>
        <begin position="93"/>
        <end position="114"/>
    </location>
</feature>
<dbReference type="EMBL" id="JABBXF010000014">
    <property type="protein sequence ID" value="NVK77634.1"/>
    <property type="molecule type" value="Genomic_DNA"/>
</dbReference>
<evidence type="ECO:0000256" key="1">
    <source>
        <dbReference type="SAM" id="MobiDB-lite"/>
    </source>
</evidence>
<dbReference type="Proteomes" id="UP000587462">
    <property type="component" value="Unassembled WGS sequence"/>
</dbReference>
<evidence type="ECO:0000313" key="3">
    <source>
        <dbReference type="Proteomes" id="UP000587462"/>
    </source>
</evidence>
<proteinExistence type="predicted"/>
<feature type="compositionally biased region" description="Basic and acidic residues" evidence="1">
    <location>
        <begin position="105"/>
        <end position="114"/>
    </location>
</feature>
<dbReference type="AlphaFoldDB" id="A0A7Y7B2H4"/>
<organism evidence="2 3">
    <name type="scientific">Streptomyces morookaense</name>
    <name type="common">Streptoverticillium morookaense</name>
    <dbReference type="NCBI Taxonomy" id="1970"/>
    <lineage>
        <taxon>Bacteria</taxon>
        <taxon>Bacillati</taxon>
        <taxon>Actinomycetota</taxon>
        <taxon>Actinomycetes</taxon>
        <taxon>Kitasatosporales</taxon>
        <taxon>Streptomycetaceae</taxon>
        <taxon>Streptomyces</taxon>
    </lineage>
</organism>
<gene>
    <name evidence="2" type="ORF">HG542_08135</name>
</gene>
<dbReference type="RefSeq" id="WP_171079422.1">
    <property type="nucleotide sequence ID" value="NZ_BNBU01000001.1"/>
</dbReference>
<sequence>MTQGEGELRPYVRITAPGHVLEEDVQSLESWLKGEPELKGRVQVKRAARRAESGVPMGPQMDIVLQAVGWFGAATATQIVRQATESIKEWRTSRRALGDTAPPDFRAEQDGEQV</sequence>
<name>A0A7Y7B2H4_STRMO</name>